<comment type="caution">
    <text evidence="2">The sequence shown here is derived from an EMBL/GenBank/DDBJ whole genome shotgun (WGS) entry which is preliminary data.</text>
</comment>
<organism evidence="2 3">
    <name type="scientific">Rotaria sordida</name>
    <dbReference type="NCBI Taxonomy" id="392033"/>
    <lineage>
        <taxon>Eukaryota</taxon>
        <taxon>Metazoa</taxon>
        <taxon>Spiralia</taxon>
        <taxon>Gnathifera</taxon>
        <taxon>Rotifera</taxon>
        <taxon>Eurotatoria</taxon>
        <taxon>Bdelloidea</taxon>
        <taxon>Philodinida</taxon>
        <taxon>Philodinidae</taxon>
        <taxon>Rotaria</taxon>
    </lineage>
</organism>
<proteinExistence type="predicted"/>
<sequence>TNAGIDNVQIFLDYKEGNFMNNITYSTGDNSHPQHVVVTDFNKDNQLDIAVVNSYNSILKVFLSSGNETFSASSEYITGYSAFPNSVAVGDFNKDGWIDVVVANSGTDNIGIFLGFDYPTFTTSNIVLQKRDSSPYYIAIGDFNNDSRWDIAIACRERNNIAVFLGNGNGTFSEEQLFYLPGSSRPQSLIIGDFN</sequence>
<feature type="non-terminal residue" evidence="2">
    <location>
        <position position="195"/>
    </location>
</feature>
<reference evidence="2" key="1">
    <citation type="submission" date="2021-02" db="EMBL/GenBank/DDBJ databases">
        <authorList>
            <person name="Nowell W R."/>
        </authorList>
    </citation>
    <scope>NUCLEOTIDE SEQUENCE</scope>
</reference>
<dbReference type="PANTHER" id="PTHR46580">
    <property type="entry name" value="SENSOR KINASE-RELATED"/>
    <property type="match status" value="1"/>
</dbReference>
<dbReference type="Gene3D" id="2.130.10.130">
    <property type="entry name" value="Integrin alpha, N-terminal"/>
    <property type="match status" value="1"/>
</dbReference>
<dbReference type="PANTHER" id="PTHR46580:SF4">
    <property type="entry name" value="ATP_GTP-BINDING PROTEIN"/>
    <property type="match status" value="1"/>
</dbReference>
<gene>
    <name evidence="2" type="ORF">FNK824_LOCUS41691</name>
</gene>
<dbReference type="Proteomes" id="UP000663874">
    <property type="component" value="Unassembled WGS sequence"/>
</dbReference>
<dbReference type="InterPro" id="IPR013517">
    <property type="entry name" value="FG-GAP"/>
</dbReference>
<feature type="non-terminal residue" evidence="2">
    <location>
        <position position="1"/>
    </location>
</feature>
<dbReference type="SUPFAM" id="SSF69318">
    <property type="entry name" value="Integrin alpha N-terminal domain"/>
    <property type="match status" value="1"/>
</dbReference>
<dbReference type="EMBL" id="CAJOBE010042626">
    <property type="protein sequence ID" value="CAF4331383.1"/>
    <property type="molecule type" value="Genomic_DNA"/>
</dbReference>
<accession>A0A820JQS1</accession>
<evidence type="ECO:0000313" key="2">
    <source>
        <dbReference type="EMBL" id="CAF4331383.1"/>
    </source>
</evidence>
<name>A0A820JQS1_9BILA</name>
<dbReference type="AlphaFoldDB" id="A0A820JQS1"/>
<evidence type="ECO:0000256" key="1">
    <source>
        <dbReference type="ARBA" id="ARBA00022729"/>
    </source>
</evidence>
<dbReference type="Pfam" id="PF13517">
    <property type="entry name" value="FG-GAP_3"/>
    <property type="match status" value="2"/>
</dbReference>
<protein>
    <recommendedName>
        <fullName evidence="4">VCBS repeat-containing protein</fullName>
    </recommendedName>
</protein>
<evidence type="ECO:0008006" key="4">
    <source>
        <dbReference type="Google" id="ProtNLM"/>
    </source>
</evidence>
<evidence type="ECO:0000313" key="3">
    <source>
        <dbReference type="Proteomes" id="UP000663874"/>
    </source>
</evidence>
<keyword evidence="1" id="KW-0732">Signal</keyword>
<dbReference type="InterPro" id="IPR028994">
    <property type="entry name" value="Integrin_alpha_N"/>
</dbReference>